<dbReference type="Gramene" id="Psat07G0098800-T1">
    <property type="protein sequence ID" value="KAI5383835.1"/>
    <property type="gene ID" value="KIW84_070988"/>
</dbReference>
<evidence type="ECO:0000313" key="4">
    <source>
        <dbReference type="EMBL" id="KAI5383835.1"/>
    </source>
</evidence>
<name>A0A9D4VHM5_PEA</name>
<evidence type="ECO:0000256" key="1">
    <source>
        <dbReference type="SAM" id="Phobius"/>
    </source>
</evidence>
<gene>
    <name evidence="4" type="ORF">KIW84_070988</name>
</gene>
<feature type="domain" description="Ribonuclease II-like barrel" evidence="3">
    <location>
        <begin position="369"/>
        <end position="412"/>
    </location>
</feature>
<proteinExistence type="predicted"/>
<keyword evidence="1" id="KW-0812">Transmembrane</keyword>
<feature type="transmembrane region" description="Helical" evidence="1">
    <location>
        <begin position="317"/>
        <end position="338"/>
    </location>
</feature>
<keyword evidence="5" id="KW-1185">Reference proteome</keyword>
<dbReference type="Pfam" id="PF23163">
    <property type="entry name" value="CSD_RNase_II"/>
    <property type="match status" value="1"/>
</dbReference>
<keyword evidence="2" id="KW-0732">Signal</keyword>
<comment type="caution">
    <text evidence="4">The sequence shown here is derived from an EMBL/GenBank/DDBJ whole genome shotgun (WGS) entry which is preliminary data.</text>
</comment>
<evidence type="ECO:0000313" key="5">
    <source>
        <dbReference type="Proteomes" id="UP001058974"/>
    </source>
</evidence>
<protein>
    <recommendedName>
        <fullName evidence="3">Ribonuclease II-like barrel domain-containing protein</fullName>
    </recommendedName>
</protein>
<feature type="chain" id="PRO_5039413200" description="Ribonuclease II-like barrel domain-containing protein" evidence="2">
    <location>
        <begin position="29"/>
        <end position="419"/>
    </location>
</feature>
<organism evidence="4 5">
    <name type="scientific">Pisum sativum</name>
    <name type="common">Garden pea</name>
    <name type="synonym">Lathyrus oleraceus</name>
    <dbReference type="NCBI Taxonomy" id="3888"/>
    <lineage>
        <taxon>Eukaryota</taxon>
        <taxon>Viridiplantae</taxon>
        <taxon>Streptophyta</taxon>
        <taxon>Embryophyta</taxon>
        <taxon>Tracheophyta</taxon>
        <taxon>Spermatophyta</taxon>
        <taxon>Magnoliopsida</taxon>
        <taxon>eudicotyledons</taxon>
        <taxon>Gunneridae</taxon>
        <taxon>Pentapetalae</taxon>
        <taxon>rosids</taxon>
        <taxon>fabids</taxon>
        <taxon>Fabales</taxon>
        <taxon>Fabaceae</taxon>
        <taxon>Papilionoideae</taxon>
        <taxon>50 kb inversion clade</taxon>
        <taxon>NPAAA clade</taxon>
        <taxon>Hologalegina</taxon>
        <taxon>IRL clade</taxon>
        <taxon>Fabeae</taxon>
        <taxon>Lathyrus</taxon>
    </lineage>
</organism>
<dbReference type="EMBL" id="JAMSHJ010000007">
    <property type="protein sequence ID" value="KAI5383835.1"/>
    <property type="molecule type" value="Genomic_DNA"/>
</dbReference>
<dbReference type="InterPro" id="IPR056403">
    <property type="entry name" value="RNase_II_barrel"/>
</dbReference>
<keyword evidence="1" id="KW-0472">Membrane</keyword>
<feature type="signal peptide" evidence="2">
    <location>
        <begin position="1"/>
        <end position="28"/>
    </location>
</feature>
<accession>A0A9D4VHM5</accession>
<sequence>MRSKEYGIGSAFFFVLLCCLSHFGVCSAKVNFEASVNNTQPCKSSLFLHVKTSLLDMVVGDAAEGIALVHVAPCIGFVGKIEPMYRIGLAAGYGFVNCWFLSMYVVYSQLQLWFDSPHMMQSVQMAVRVLHDWELKAFQRHFEIVRYYYPWTGDKHAWKMNVLEDLEVEDEMALGSGVVQMVAEVRTLTTIFQSDYVSRLVFWHSVWKTSLWIFCFDYRPVAVDLQLRMHLSVLGVMAEPGRIFCWFVMQESFLKAGGLKDLDFPLPFFFLGNGSTLRQTGGFLDQPQDGKTMESVGDVGLLFTTGYSRIKMEHGRLWIVLAFVVVYLAGHVEVRLVGWELGRSILALQYCLQHSTRHDEICHAIPTAAVCSRPDGKKNWMVLDQNGVTSSIKRQQVTYIIPGISNFDQAEIATFVQKA</sequence>
<dbReference type="AlphaFoldDB" id="A0A9D4VHM5"/>
<evidence type="ECO:0000259" key="3">
    <source>
        <dbReference type="Pfam" id="PF23163"/>
    </source>
</evidence>
<evidence type="ECO:0000256" key="2">
    <source>
        <dbReference type="SAM" id="SignalP"/>
    </source>
</evidence>
<keyword evidence="1" id="KW-1133">Transmembrane helix</keyword>
<reference evidence="4 5" key="1">
    <citation type="journal article" date="2022" name="Nat. Genet.">
        <title>Improved pea reference genome and pan-genome highlight genomic features and evolutionary characteristics.</title>
        <authorList>
            <person name="Yang T."/>
            <person name="Liu R."/>
            <person name="Luo Y."/>
            <person name="Hu S."/>
            <person name="Wang D."/>
            <person name="Wang C."/>
            <person name="Pandey M.K."/>
            <person name="Ge S."/>
            <person name="Xu Q."/>
            <person name="Li N."/>
            <person name="Li G."/>
            <person name="Huang Y."/>
            <person name="Saxena R.K."/>
            <person name="Ji Y."/>
            <person name="Li M."/>
            <person name="Yan X."/>
            <person name="He Y."/>
            <person name="Liu Y."/>
            <person name="Wang X."/>
            <person name="Xiang C."/>
            <person name="Varshney R.K."/>
            <person name="Ding H."/>
            <person name="Gao S."/>
            <person name="Zong X."/>
        </authorList>
    </citation>
    <scope>NUCLEOTIDE SEQUENCE [LARGE SCALE GENOMIC DNA]</scope>
    <source>
        <strain evidence="4 5">cv. Zhongwan 6</strain>
    </source>
</reference>
<dbReference type="Proteomes" id="UP001058974">
    <property type="component" value="Chromosome 7"/>
</dbReference>